<dbReference type="AlphaFoldDB" id="A0AAD9YMT0"/>
<feature type="coiled-coil region" evidence="1">
    <location>
        <begin position="22"/>
        <end position="49"/>
    </location>
</feature>
<evidence type="ECO:0000313" key="4">
    <source>
        <dbReference type="Proteomes" id="UP001281614"/>
    </source>
</evidence>
<keyword evidence="4" id="KW-1185">Reference proteome</keyword>
<sequence>MENLRIQTLSSDEDWNKWLPNLKLVARTRIQYNREIDRYEKRKKALNTYGDIMEEIKQAKITALSDPYQQTADFLRAIRSISPEYYTQVTLEITRKEFTEQEYKENNAGINRANEFRKWLRTANPELLSNNASKSASFATWQGEDEKSRPTQSPTSGLSEQTTRPTKTIPVSIRGSDYNPDSMANKQAIQKAKKMITLAIQKAIKRENKKHGRTYIELKEEEDNKAQQQSSFFTKQREQSESDCCSQATFDSSFVNMSKTTDVSLFSGYPLRDSVIIDSGSDNHICNDLYRMRDVDFSVKEKVLTGGGEACIQGVGSMLIRPNGDMKTACQTGKAKRRVSRRAADHQPTAPGDYLSLDFFGLNNAYNNLKMVLLLKDVWSGFIWVRMLKNRKQGLEAISHIIAFLERQYGIKVTVLRLDWETALRNAFDL</sequence>
<gene>
    <name evidence="3" type="ORF">CKAH01_14585</name>
</gene>
<organism evidence="3 4">
    <name type="scientific">Colletotrichum kahawae</name>
    <name type="common">Coffee berry disease fungus</name>
    <dbReference type="NCBI Taxonomy" id="34407"/>
    <lineage>
        <taxon>Eukaryota</taxon>
        <taxon>Fungi</taxon>
        <taxon>Dikarya</taxon>
        <taxon>Ascomycota</taxon>
        <taxon>Pezizomycotina</taxon>
        <taxon>Sordariomycetes</taxon>
        <taxon>Hypocreomycetidae</taxon>
        <taxon>Glomerellales</taxon>
        <taxon>Glomerellaceae</taxon>
        <taxon>Colletotrichum</taxon>
        <taxon>Colletotrichum gloeosporioides species complex</taxon>
    </lineage>
</organism>
<evidence type="ECO:0000313" key="3">
    <source>
        <dbReference type="EMBL" id="KAK2770918.1"/>
    </source>
</evidence>
<keyword evidence="3" id="KW-0695">RNA-directed DNA polymerase</keyword>
<dbReference type="GO" id="GO:0003964">
    <property type="term" value="F:RNA-directed DNA polymerase activity"/>
    <property type="evidence" value="ECO:0007669"/>
    <property type="project" value="UniProtKB-KW"/>
</dbReference>
<comment type="caution">
    <text evidence="3">The sequence shown here is derived from an EMBL/GenBank/DDBJ whole genome shotgun (WGS) entry which is preliminary data.</text>
</comment>
<dbReference type="SUPFAM" id="SSF53098">
    <property type="entry name" value="Ribonuclease H-like"/>
    <property type="match status" value="1"/>
</dbReference>
<proteinExistence type="predicted"/>
<keyword evidence="3" id="KW-0808">Transferase</keyword>
<evidence type="ECO:0000256" key="2">
    <source>
        <dbReference type="SAM" id="MobiDB-lite"/>
    </source>
</evidence>
<dbReference type="Proteomes" id="UP001281614">
    <property type="component" value="Unassembled WGS sequence"/>
</dbReference>
<feature type="compositionally biased region" description="Polar residues" evidence="2">
    <location>
        <begin position="150"/>
        <end position="166"/>
    </location>
</feature>
<evidence type="ECO:0000256" key="1">
    <source>
        <dbReference type="SAM" id="Coils"/>
    </source>
</evidence>
<name>A0AAD9YMT0_COLKA</name>
<protein>
    <submittedName>
        <fullName evidence="3">Reverse transcriptase domain protein</fullName>
    </submittedName>
</protein>
<feature type="region of interest" description="Disordered" evidence="2">
    <location>
        <begin position="134"/>
        <end position="181"/>
    </location>
</feature>
<keyword evidence="3" id="KW-0548">Nucleotidyltransferase</keyword>
<dbReference type="EMBL" id="VYYT01000089">
    <property type="protein sequence ID" value="KAK2770918.1"/>
    <property type="molecule type" value="Genomic_DNA"/>
</dbReference>
<dbReference type="InterPro" id="IPR012337">
    <property type="entry name" value="RNaseH-like_sf"/>
</dbReference>
<reference evidence="3" key="1">
    <citation type="submission" date="2023-02" db="EMBL/GenBank/DDBJ databases">
        <title>Colletotrichum kahawae CIFC_Que2 genome sequencing and assembly.</title>
        <authorList>
            <person name="Baroncelli R."/>
        </authorList>
    </citation>
    <scope>NUCLEOTIDE SEQUENCE</scope>
    <source>
        <strain evidence="3">CIFC_Que2</strain>
    </source>
</reference>
<keyword evidence="1" id="KW-0175">Coiled coil</keyword>
<accession>A0AAD9YMT0</accession>